<dbReference type="EMBL" id="CAJZBQ010000016">
    <property type="protein sequence ID" value="CAG9316466.1"/>
    <property type="molecule type" value="Genomic_DNA"/>
</dbReference>
<gene>
    <name evidence="1" type="ORF">BSTOLATCC_MIC16578</name>
</gene>
<evidence type="ECO:0000313" key="2">
    <source>
        <dbReference type="Proteomes" id="UP001162131"/>
    </source>
</evidence>
<name>A0AAU9J3Y5_9CILI</name>
<keyword evidence="2" id="KW-1185">Reference proteome</keyword>
<sequence>MPLKCFIWGHINCRVHISKYFEFAKDRRKILFNLIKCEADGKIYESGIVDEYTWKLISKSVISWRDSDQVYCY</sequence>
<accession>A0AAU9J3Y5</accession>
<protein>
    <submittedName>
        <fullName evidence="1">Uncharacterized protein</fullName>
    </submittedName>
</protein>
<dbReference type="AlphaFoldDB" id="A0AAU9J3Y5"/>
<evidence type="ECO:0000313" key="1">
    <source>
        <dbReference type="EMBL" id="CAG9316466.1"/>
    </source>
</evidence>
<reference evidence="1" key="1">
    <citation type="submission" date="2021-09" db="EMBL/GenBank/DDBJ databases">
        <authorList>
            <consortium name="AG Swart"/>
            <person name="Singh M."/>
            <person name="Singh A."/>
            <person name="Seah K."/>
            <person name="Emmerich C."/>
        </authorList>
    </citation>
    <scope>NUCLEOTIDE SEQUENCE</scope>
    <source>
        <strain evidence="1">ATCC30299</strain>
    </source>
</reference>
<proteinExistence type="predicted"/>
<dbReference type="Proteomes" id="UP001162131">
    <property type="component" value="Unassembled WGS sequence"/>
</dbReference>
<comment type="caution">
    <text evidence="1">The sequence shown here is derived from an EMBL/GenBank/DDBJ whole genome shotgun (WGS) entry which is preliminary data.</text>
</comment>
<organism evidence="1 2">
    <name type="scientific">Blepharisma stoltei</name>
    <dbReference type="NCBI Taxonomy" id="1481888"/>
    <lineage>
        <taxon>Eukaryota</taxon>
        <taxon>Sar</taxon>
        <taxon>Alveolata</taxon>
        <taxon>Ciliophora</taxon>
        <taxon>Postciliodesmatophora</taxon>
        <taxon>Heterotrichea</taxon>
        <taxon>Heterotrichida</taxon>
        <taxon>Blepharismidae</taxon>
        <taxon>Blepharisma</taxon>
    </lineage>
</organism>